<dbReference type="Gene3D" id="3.10.310.30">
    <property type="match status" value="1"/>
</dbReference>
<dbReference type="SUPFAM" id="SSF64182">
    <property type="entry name" value="DHH phosphoesterases"/>
    <property type="match status" value="1"/>
</dbReference>
<dbReference type="InterPro" id="IPR004610">
    <property type="entry name" value="RecJ"/>
</dbReference>
<dbReference type="EMBL" id="JAUMVS010000009">
    <property type="protein sequence ID" value="MDO4841293.1"/>
    <property type="molecule type" value="Genomic_DNA"/>
</dbReference>
<feature type="domain" description="Helicase ATP-binding" evidence="9">
    <location>
        <begin position="638"/>
        <end position="812"/>
    </location>
</feature>
<evidence type="ECO:0000256" key="4">
    <source>
        <dbReference type="ARBA" id="ARBA00022741"/>
    </source>
</evidence>
<keyword evidence="4" id="KW-0547">Nucleotide-binding</keyword>
<dbReference type="Pfam" id="PF01368">
    <property type="entry name" value="DHH"/>
    <property type="match status" value="1"/>
</dbReference>
<dbReference type="SUPFAM" id="SSF52540">
    <property type="entry name" value="P-loop containing nucleoside triphosphate hydrolases"/>
    <property type="match status" value="1"/>
</dbReference>
<dbReference type="InterPro" id="IPR001650">
    <property type="entry name" value="Helicase_C-like"/>
</dbReference>
<dbReference type="SMART" id="SM00490">
    <property type="entry name" value="HELICc"/>
    <property type="match status" value="1"/>
</dbReference>
<evidence type="ECO:0000256" key="1">
    <source>
        <dbReference type="ARBA" id="ARBA00005915"/>
    </source>
</evidence>
<evidence type="ECO:0000256" key="3">
    <source>
        <dbReference type="ARBA" id="ARBA00022722"/>
    </source>
</evidence>
<dbReference type="Pfam" id="PF02272">
    <property type="entry name" value="DHHA1"/>
    <property type="match status" value="1"/>
</dbReference>
<evidence type="ECO:0000259" key="9">
    <source>
        <dbReference type="PROSITE" id="PS51192"/>
    </source>
</evidence>
<comment type="caution">
    <text evidence="11">The sequence shown here is derived from an EMBL/GenBank/DDBJ whole genome shotgun (WGS) entry which is preliminary data.</text>
</comment>
<keyword evidence="12" id="KW-1185">Reference proteome</keyword>
<keyword evidence="8" id="KW-0175">Coiled coil</keyword>
<dbReference type="GO" id="GO:0003676">
    <property type="term" value="F:nucleic acid binding"/>
    <property type="evidence" value="ECO:0007669"/>
    <property type="project" value="InterPro"/>
</dbReference>
<evidence type="ECO:0000313" key="11">
    <source>
        <dbReference type="EMBL" id="MDO4841293.1"/>
    </source>
</evidence>
<dbReference type="PANTHER" id="PTHR30255:SF2">
    <property type="entry name" value="SINGLE-STRANDED-DNA-SPECIFIC EXONUCLEASE RECJ"/>
    <property type="match status" value="1"/>
</dbReference>
<dbReference type="Pfam" id="PF00270">
    <property type="entry name" value="DEAD"/>
    <property type="match status" value="1"/>
</dbReference>
<dbReference type="InterPro" id="IPR027417">
    <property type="entry name" value="P-loop_NTPase"/>
</dbReference>
<dbReference type="PANTHER" id="PTHR30255">
    <property type="entry name" value="SINGLE-STRANDED-DNA-SPECIFIC EXONUCLEASE RECJ"/>
    <property type="match status" value="1"/>
</dbReference>
<feature type="domain" description="Helicase C-terminal" evidence="10">
    <location>
        <begin position="831"/>
        <end position="984"/>
    </location>
</feature>
<dbReference type="InterPro" id="IPR014001">
    <property type="entry name" value="Helicase_ATP-bd"/>
</dbReference>
<evidence type="ECO:0000259" key="10">
    <source>
        <dbReference type="PROSITE" id="PS51194"/>
    </source>
</evidence>
<dbReference type="PROSITE" id="PS51192">
    <property type="entry name" value="HELICASE_ATP_BIND_1"/>
    <property type="match status" value="1"/>
</dbReference>
<dbReference type="InterPro" id="IPR038763">
    <property type="entry name" value="DHH_sf"/>
</dbReference>
<dbReference type="AlphaFoldDB" id="A0AA43RGA2"/>
<dbReference type="NCBIfam" id="TIGR00644">
    <property type="entry name" value="recJ"/>
    <property type="match status" value="1"/>
</dbReference>
<evidence type="ECO:0000256" key="5">
    <source>
        <dbReference type="ARBA" id="ARBA00022801"/>
    </source>
</evidence>
<accession>A0AA43RGA2</accession>
<evidence type="ECO:0000256" key="6">
    <source>
        <dbReference type="ARBA" id="ARBA00022839"/>
    </source>
</evidence>
<gene>
    <name evidence="11" type="primary">recJ</name>
    <name evidence="11" type="ORF">Q3982_01260</name>
</gene>
<keyword evidence="7" id="KW-0067">ATP-binding</keyword>
<reference evidence="11" key="1">
    <citation type="submission" date="2023-07" db="EMBL/GenBank/DDBJ databases">
        <title>Between Cages and Wild: Unraveling the Impact of Captivity on Animal Microbiomes and Antimicrobial Resistance.</title>
        <authorList>
            <person name="Schmartz G.P."/>
            <person name="Rehner J."/>
            <person name="Schuff M.J."/>
            <person name="Becker S.L."/>
            <person name="Kravczyk M."/>
            <person name="Gurevich A."/>
            <person name="Francke R."/>
            <person name="Mueller R."/>
            <person name="Keller V."/>
            <person name="Keller A."/>
        </authorList>
    </citation>
    <scope>NUCLEOTIDE SEQUENCE</scope>
    <source>
        <strain evidence="11">S12M_St_49</strain>
    </source>
</reference>
<dbReference type="InterPro" id="IPR051673">
    <property type="entry name" value="SSDNA_exonuclease_RecJ"/>
</dbReference>
<evidence type="ECO:0000256" key="8">
    <source>
        <dbReference type="SAM" id="Coils"/>
    </source>
</evidence>
<dbReference type="GO" id="GO:0006281">
    <property type="term" value="P:DNA repair"/>
    <property type="evidence" value="ECO:0007669"/>
    <property type="project" value="InterPro"/>
</dbReference>
<keyword evidence="5" id="KW-0378">Hydrolase</keyword>
<dbReference type="GO" id="GO:0008409">
    <property type="term" value="F:5'-3' exonuclease activity"/>
    <property type="evidence" value="ECO:0007669"/>
    <property type="project" value="InterPro"/>
</dbReference>
<dbReference type="SMART" id="SM00487">
    <property type="entry name" value="DEXDc"/>
    <property type="match status" value="1"/>
</dbReference>
<dbReference type="Gene3D" id="3.90.1640.30">
    <property type="match status" value="1"/>
</dbReference>
<protein>
    <recommendedName>
        <fullName evidence="2">Single-stranded-DNA-specific exonuclease RecJ</fullName>
    </recommendedName>
</protein>
<dbReference type="Gene3D" id="3.40.50.300">
    <property type="entry name" value="P-loop containing nucleotide triphosphate hydrolases"/>
    <property type="match status" value="2"/>
</dbReference>
<name>A0AA43RGA2_9ACTN</name>
<proteinExistence type="inferred from homology"/>
<dbReference type="Pfam" id="PF17768">
    <property type="entry name" value="RecJ_OB"/>
    <property type="match status" value="1"/>
</dbReference>
<feature type="coiled-coil region" evidence="8">
    <location>
        <begin position="309"/>
        <end position="336"/>
    </location>
</feature>
<evidence type="ECO:0000256" key="7">
    <source>
        <dbReference type="ARBA" id="ARBA00022840"/>
    </source>
</evidence>
<dbReference type="InterPro" id="IPR041122">
    <property type="entry name" value="RecJ_OB"/>
</dbReference>
<dbReference type="Pfam" id="PF00271">
    <property type="entry name" value="Helicase_C"/>
    <property type="match status" value="1"/>
</dbReference>
<dbReference type="Proteomes" id="UP001168575">
    <property type="component" value="Unassembled WGS sequence"/>
</dbReference>
<dbReference type="InterPro" id="IPR011545">
    <property type="entry name" value="DEAD/DEAH_box_helicase_dom"/>
</dbReference>
<dbReference type="InterPro" id="IPR001667">
    <property type="entry name" value="DDH_dom"/>
</dbReference>
<evidence type="ECO:0000256" key="2">
    <source>
        <dbReference type="ARBA" id="ARBA00019841"/>
    </source>
</evidence>
<evidence type="ECO:0000313" key="12">
    <source>
        <dbReference type="Proteomes" id="UP001168575"/>
    </source>
</evidence>
<keyword evidence="3" id="KW-0540">Nuclease</keyword>
<sequence length="1099" mass="122363">MSTSFEMKPCDNKIVRECMAELNLPHFIVSTCVARGFNSAEKIKKYLNPTIEEDWGNPTDIPGMEEVVDRLYEAIMQKEQIVVFGDFDLDGISATTVMTRGLRALGAKVTPFIPDRFKHGYGLSLKAFDDVKSLEPDIIITVDCGIANKEEVKAIVADGTEVIITDHHESGDLVPEGVTICDPKHKGSEEDATLAGVGVALKVIQALGSRFGFPHLWRSYTDIATLGTIADMMPFHLQNRALVNEGVSRMKTQCRPCIQALFESAGANPAEATANSISFACVPRLNASGRLGQANVSLDLLMSDTVEEAQLHAERLNALNDKRREIESELSKQALALAEKKWHNQRCLCLAGRDWHEGVKGIVAARVVDKYQVPAIIFTIIGDEARGSGRSVGEIDLFSVVSKHADLLTRYGGHKGAVGITVPVENLEEFERRLNEDLSEMDPANFSKTVKIDTVVSLDELTLENVTQFEKCGPFGQENERPLLLAKNVTEFDGRAVGVSGDHYLCKLSNGHTKISCIQFKCKNIQELLDSNAVVNAIFSIETETWRGTTSVKAKAESLIPLAECPALSSLCSDSSTEFIDSLFHKNRCEEEKSTYDLTSAREKYRQIAHENPEAIKREIIKALIGENELHTAQRDLLRTLGNNESCLGIMATGRGKSLVFQAHATMIALTKDEQSIFIYPLRALLGDQENSISAKLKKFGVRAVTLCGETPQEQREQLMRDIKNKKVDIVLSTPEYLEYHAEELRQAGDFKFMVIDEAHHMGETPLSREAYGEFHRIKELLGNPTTVALTATATTQTQEEIIRALAITHKVIDEATRSNLRINDQRNIAHRDDYLAHLLAGGKKTVVYVGTREQSVAVARRARARVPQLAPYIGFYNGGLTRNERKKIEELFRNDDIQVLVATCAFGEGIDIPNIRNVVLYHMPTNEVEFNQMSGRAGRDGKESWIHLMYGKRDATVNEAILKEMAPERNFMAVIYKRLLKALDETNGETVDIFCDKFSKSIASVSVKGEVFTSTPNIIDNALKVFRELDYFQDEIKITDRGEMHVISRKDSHSHTELTDSAHYCEGLAAQADFARFKERALHASVAELTKQIARPIF</sequence>
<dbReference type="GO" id="GO:0005524">
    <property type="term" value="F:ATP binding"/>
    <property type="evidence" value="ECO:0007669"/>
    <property type="project" value="UniProtKB-KW"/>
</dbReference>
<organism evidence="11 12">
    <name type="scientific">Phoenicibacter congonensis</name>
    <dbReference type="NCBI Taxonomy" id="1944646"/>
    <lineage>
        <taxon>Bacteria</taxon>
        <taxon>Bacillati</taxon>
        <taxon>Actinomycetota</taxon>
        <taxon>Coriobacteriia</taxon>
        <taxon>Eggerthellales</taxon>
        <taxon>Eggerthellaceae</taxon>
        <taxon>Phoenicibacter</taxon>
    </lineage>
</organism>
<keyword evidence="6 11" id="KW-0269">Exonuclease</keyword>
<dbReference type="InterPro" id="IPR003156">
    <property type="entry name" value="DHHA1_dom"/>
</dbReference>
<comment type="similarity">
    <text evidence="1">Belongs to the RecJ family.</text>
</comment>
<dbReference type="PROSITE" id="PS51194">
    <property type="entry name" value="HELICASE_CTER"/>
    <property type="match status" value="1"/>
</dbReference>
<dbReference type="GO" id="GO:0006310">
    <property type="term" value="P:DNA recombination"/>
    <property type="evidence" value="ECO:0007669"/>
    <property type="project" value="InterPro"/>
</dbReference>